<sequence>MPSYVITGASRGIGFEFLRQLSANPDNVIIGLVRNKASTEAKVAKEVPGKNIHILQADITDNEALKDAAVDVARITDAVDYLIANAALVSEWSAYDGIGDLAQRPEELDRDLLDSFKINVVANIHLFSIFLPLIQKSTVKKVITITSGMADNEFVSGFDIAPAAPYSISKAAVNSVVAKFSAQYKQDGILFIGICPGMVETGHYDNATPKQLAQMGGMVQKFSTYAPSFKGPISPEESVSHVLEVIYRVEIQKGYAGAFVSHYGNRQWL</sequence>
<protein>
    <submittedName>
        <fullName evidence="1">NAD(P)-binding protein</fullName>
    </submittedName>
</protein>
<gene>
    <name evidence="1" type="ORF">V1517DRAFT_329769</name>
</gene>
<comment type="caution">
    <text evidence="1">The sequence shown here is derived from an EMBL/GenBank/DDBJ whole genome shotgun (WGS) entry which is preliminary data.</text>
</comment>
<accession>A0ACC3TGI0</accession>
<reference evidence="2" key="1">
    <citation type="journal article" date="2024" name="Front. Bioeng. Biotechnol.">
        <title>Genome-scale model development and genomic sequencing of the oleaginous clade Lipomyces.</title>
        <authorList>
            <person name="Czajka J.J."/>
            <person name="Han Y."/>
            <person name="Kim J."/>
            <person name="Mondo S.J."/>
            <person name="Hofstad B.A."/>
            <person name="Robles A."/>
            <person name="Haridas S."/>
            <person name="Riley R."/>
            <person name="LaButti K."/>
            <person name="Pangilinan J."/>
            <person name="Andreopoulos W."/>
            <person name="Lipzen A."/>
            <person name="Yan J."/>
            <person name="Wang M."/>
            <person name="Ng V."/>
            <person name="Grigoriev I.V."/>
            <person name="Spatafora J.W."/>
            <person name="Magnuson J.K."/>
            <person name="Baker S.E."/>
            <person name="Pomraning K.R."/>
        </authorList>
    </citation>
    <scope>NUCLEOTIDE SEQUENCE [LARGE SCALE GENOMIC DNA]</scope>
    <source>
        <strain evidence="2">CBS 10300</strain>
    </source>
</reference>
<keyword evidence="2" id="KW-1185">Reference proteome</keyword>
<name>A0ACC3TGI0_9ASCO</name>
<evidence type="ECO:0000313" key="2">
    <source>
        <dbReference type="Proteomes" id="UP001489719"/>
    </source>
</evidence>
<dbReference type="EMBL" id="MU970135">
    <property type="protein sequence ID" value="KAK9320300.1"/>
    <property type="molecule type" value="Genomic_DNA"/>
</dbReference>
<organism evidence="1 2">
    <name type="scientific">Lipomyces orientalis</name>
    <dbReference type="NCBI Taxonomy" id="1233043"/>
    <lineage>
        <taxon>Eukaryota</taxon>
        <taxon>Fungi</taxon>
        <taxon>Dikarya</taxon>
        <taxon>Ascomycota</taxon>
        <taxon>Saccharomycotina</taxon>
        <taxon>Lipomycetes</taxon>
        <taxon>Lipomycetales</taxon>
        <taxon>Lipomycetaceae</taxon>
        <taxon>Lipomyces</taxon>
    </lineage>
</organism>
<proteinExistence type="predicted"/>
<evidence type="ECO:0000313" key="1">
    <source>
        <dbReference type="EMBL" id="KAK9320300.1"/>
    </source>
</evidence>
<dbReference type="Proteomes" id="UP001489719">
    <property type="component" value="Unassembled WGS sequence"/>
</dbReference>